<dbReference type="InterPro" id="IPR050404">
    <property type="entry name" value="Heme-degrading_MO"/>
</dbReference>
<dbReference type="Pfam" id="PF03992">
    <property type="entry name" value="ABM"/>
    <property type="match status" value="1"/>
</dbReference>
<comment type="caution">
    <text evidence="2">The sequence shown here is derived from an EMBL/GenBank/DDBJ whole genome shotgun (WGS) entry which is preliminary data.</text>
</comment>
<evidence type="ECO:0000313" key="3">
    <source>
        <dbReference type="Proteomes" id="UP000253570"/>
    </source>
</evidence>
<dbReference type="AlphaFoldDB" id="A0A368DL57"/>
<gene>
    <name evidence="2" type="ORF">DBW71_05840</name>
</gene>
<dbReference type="EMBL" id="QOQD01000017">
    <property type="protein sequence ID" value="RCL72076.1"/>
    <property type="molecule type" value="Genomic_DNA"/>
</dbReference>
<keyword evidence="2" id="KW-0503">Monooxygenase</keyword>
<organism evidence="2 3">
    <name type="scientific">PS1 clade bacterium</name>
    <dbReference type="NCBI Taxonomy" id="2175152"/>
    <lineage>
        <taxon>Bacteria</taxon>
        <taxon>Pseudomonadati</taxon>
        <taxon>Pseudomonadota</taxon>
        <taxon>Alphaproteobacteria</taxon>
        <taxon>PS1 clade</taxon>
    </lineage>
</organism>
<proteinExistence type="predicted"/>
<protein>
    <submittedName>
        <fullName evidence="2">Antibiotic biosynthesis monooxygenase</fullName>
    </submittedName>
</protein>
<feature type="domain" description="ABM" evidence="1">
    <location>
        <begin position="2"/>
        <end position="98"/>
    </location>
</feature>
<dbReference type="InterPro" id="IPR011008">
    <property type="entry name" value="Dimeric_a/b-barrel"/>
</dbReference>
<keyword evidence="2" id="KW-0560">Oxidoreductase</keyword>
<dbReference type="InterPro" id="IPR007138">
    <property type="entry name" value="ABM_dom"/>
</dbReference>
<sequence>MYIVMNKFKIISGKEKKFEEVWKNRDSNLDGVPGFLEFHLIKGMVGETHTVYASHSSWNSQEDFYNWVKSEAFREAHKHAGQNADLYMGGPQLEEYEVVI</sequence>
<accession>A0A368DL57</accession>
<name>A0A368DL57_9PROT</name>
<dbReference type="Proteomes" id="UP000253570">
    <property type="component" value="Unassembled WGS sequence"/>
</dbReference>
<dbReference type="PROSITE" id="PS51725">
    <property type="entry name" value="ABM"/>
    <property type="match status" value="1"/>
</dbReference>
<dbReference type="PANTHER" id="PTHR34474:SF2">
    <property type="entry name" value="SIGNAL TRANSDUCTION PROTEIN TRAP"/>
    <property type="match status" value="1"/>
</dbReference>
<evidence type="ECO:0000313" key="2">
    <source>
        <dbReference type="EMBL" id="RCL72076.1"/>
    </source>
</evidence>
<reference evidence="2 3" key="1">
    <citation type="journal article" date="2018" name="Microbiome">
        <title>Fine metagenomic profile of the Mediterranean stratified and mixed water columns revealed by assembly and recruitment.</title>
        <authorList>
            <person name="Haro-Moreno J.M."/>
            <person name="Lopez-Perez M."/>
            <person name="De La Torre J.R."/>
            <person name="Picazo A."/>
            <person name="Camacho A."/>
            <person name="Rodriguez-Valera F."/>
        </authorList>
    </citation>
    <scope>NUCLEOTIDE SEQUENCE [LARGE SCALE GENOMIC DNA]</scope>
    <source>
        <strain evidence="2">MED-G57</strain>
    </source>
</reference>
<dbReference type="GO" id="GO:0004497">
    <property type="term" value="F:monooxygenase activity"/>
    <property type="evidence" value="ECO:0007669"/>
    <property type="project" value="UniProtKB-KW"/>
</dbReference>
<dbReference type="SUPFAM" id="SSF54909">
    <property type="entry name" value="Dimeric alpha+beta barrel"/>
    <property type="match status" value="1"/>
</dbReference>
<dbReference type="Gene3D" id="3.30.70.100">
    <property type="match status" value="1"/>
</dbReference>
<evidence type="ECO:0000259" key="1">
    <source>
        <dbReference type="PROSITE" id="PS51725"/>
    </source>
</evidence>
<dbReference type="PANTHER" id="PTHR34474">
    <property type="entry name" value="SIGNAL TRANSDUCTION PROTEIN TRAP"/>
    <property type="match status" value="1"/>
</dbReference>